<evidence type="ECO:0000313" key="3">
    <source>
        <dbReference type="Proteomes" id="UP000298416"/>
    </source>
</evidence>
<comment type="caution">
    <text evidence="2">The sequence shown here is derived from an EMBL/GenBank/DDBJ whole genome shotgun (WGS) entry which is preliminary data.</text>
</comment>
<dbReference type="EMBL" id="PNBA02000001">
    <property type="protein sequence ID" value="KAG6436803.1"/>
    <property type="molecule type" value="Genomic_DNA"/>
</dbReference>
<feature type="region of interest" description="Disordered" evidence="1">
    <location>
        <begin position="167"/>
        <end position="192"/>
    </location>
</feature>
<dbReference type="AlphaFoldDB" id="A0A8X8YW83"/>
<gene>
    <name evidence="2" type="ORF">SASPL_101705</name>
</gene>
<protein>
    <recommendedName>
        <fullName evidence="4">Myb/SANT-like domain-containing protein</fullName>
    </recommendedName>
</protein>
<dbReference type="Proteomes" id="UP000298416">
    <property type="component" value="Unassembled WGS sequence"/>
</dbReference>
<evidence type="ECO:0000256" key="1">
    <source>
        <dbReference type="SAM" id="MobiDB-lite"/>
    </source>
</evidence>
<sequence length="269" mass="30562">MELDDTGWKSDNGYRCGYMARIEDNLQKEFLTTDLRGTPHIVSRMGAWKKNYNSLRKILSRTGVGFSSDGAHKIDCSDEQWEQIVARSVCLHFHLLNHVLQADRDAKFMRNKSWPLWEQWTVIFGKDRASGGTDGAREVHMHNVAHNDDPSNDYHVSLEDLFDEPIIPPVTTTNTQQDESTGQSQQPVPTQRETVKKCKAASSDAALLEFLANLHDVFEKLRCVAGLTMVQRYELCNILADKPQRLEVFMGMAAEPKPGYVLWLLGQEP</sequence>
<keyword evidence="3" id="KW-1185">Reference proteome</keyword>
<evidence type="ECO:0000313" key="2">
    <source>
        <dbReference type="EMBL" id="KAG6436803.1"/>
    </source>
</evidence>
<feature type="compositionally biased region" description="Polar residues" evidence="1">
    <location>
        <begin position="170"/>
        <end position="192"/>
    </location>
</feature>
<dbReference type="PANTHER" id="PTHR46250">
    <property type="entry name" value="MYB/SANT-LIKE DNA-BINDING DOMAIN PROTEIN-RELATED"/>
    <property type="match status" value="1"/>
</dbReference>
<reference evidence="2" key="1">
    <citation type="submission" date="2018-01" db="EMBL/GenBank/DDBJ databases">
        <authorList>
            <person name="Mao J.F."/>
        </authorList>
    </citation>
    <scope>NUCLEOTIDE SEQUENCE</scope>
    <source>
        <strain evidence="2">Huo1</strain>
        <tissue evidence="2">Leaf</tissue>
    </source>
</reference>
<proteinExistence type="predicted"/>
<accession>A0A8X8YW83</accession>
<reference evidence="2" key="2">
    <citation type="submission" date="2020-08" db="EMBL/GenBank/DDBJ databases">
        <title>Plant Genome Project.</title>
        <authorList>
            <person name="Zhang R.-G."/>
        </authorList>
    </citation>
    <scope>NUCLEOTIDE SEQUENCE</scope>
    <source>
        <strain evidence="2">Huo1</strain>
        <tissue evidence="2">Leaf</tissue>
    </source>
</reference>
<organism evidence="2">
    <name type="scientific">Salvia splendens</name>
    <name type="common">Scarlet sage</name>
    <dbReference type="NCBI Taxonomy" id="180675"/>
    <lineage>
        <taxon>Eukaryota</taxon>
        <taxon>Viridiplantae</taxon>
        <taxon>Streptophyta</taxon>
        <taxon>Embryophyta</taxon>
        <taxon>Tracheophyta</taxon>
        <taxon>Spermatophyta</taxon>
        <taxon>Magnoliopsida</taxon>
        <taxon>eudicotyledons</taxon>
        <taxon>Gunneridae</taxon>
        <taxon>Pentapetalae</taxon>
        <taxon>asterids</taxon>
        <taxon>lamiids</taxon>
        <taxon>Lamiales</taxon>
        <taxon>Lamiaceae</taxon>
        <taxon>Nepetoideae</taxon>
        <taxon>Mentheae</taxon>
        <taxon>Salviinae</taxon>
        <taxon>Salvia</taxon>
        <taxon>Salvia subgen. Calosphace</taxon>
        <taxon>core Calosphace</taxon>
    </lineage>
</organism>
<name>A0A8X8YW83_SALSN</name>
<evidence type="ECO:0008006" key="4">
    <source>
        <dbReference type="Google" id="ProtNLM"/>
    </source>
</evidence>